<proteinExistence type="predicted"/>
<protein>
    <submittedName>
        <fullName evidence="1">Predicted nuclease (RNAse H fold)</fullName>
    </submittedName>
</protein>
<dbReference type="InterPro" id="IPR007362">
    <property type="entry name" value="DUF429"/>
</dbReference>
<dbReference type="Pfam" id="PF04250">
    <property type="entry name" value="DUF429"/>
    <property type="match status" value="1"/>
</dbReference>
<accession>A0A238XPE3</accession>
<reference evidence="1 2" key="1">
    <citation type="submission" date="2017-06" db="EMBL/GenBank/DDBJ databases">
        <authorList>
            <person name="Kim H.J."/>
            <person name="Triplett B.A."/>
        </authorList>
    </citation>
    <scope>NUCLEOTIDE SEQUENCE [LARGE SCALE GENOMIC DNA]</scope>
    <source>
        <strain evidence="1 2">DSM 19316</strain>
    </source>
</reference>
<name>A0A238XPE3_HALEZ</name>
<evidence type="ECO:0000313" key="1">
    <source>
        <dbReference type="EMBL" id="SNR60580.1"/>
    </source>
</evidence>
<dbReference type="GeneID" id="301360063"/>
<gene>
    <name evidence="1" type="ORF">SAMN06266787_10620</name>
</gene>
<dbReference type="EMBL" id="FZNK01000006">
    <property type="protein sequence ID" value="SNR60580.1"/>
    <property type="molecule type" value="Genomic_DNA"/>
</dbReference>
<dbReference type="AlphaFoldDB" id="A0A238XPE3"/>
<organism evidence="1 2">
    <name type="scientific">Halorubrum ezzemoulense</name>
    <name type="common">Halorubrum chaoviator</name>
    <dbReference type="NCBI Taxonomy" id="337243"/>
    <lineage>
        <taxon>Archaea</taxon>
        <taxon>Methanobacteriati</taxon>
        <taxon>Methanobacteriota</taxon>
        <taxon>Stenosarchaea group</taxon>
        <taxon>Halobacteria</taxon>
        <taxon>Halobacteriales</taxon>
        <taxon>Haloferacaceae</taxon>
        <taxon>Halorubrum</taxon>
    </lineage>
</organism>
<sequence length="257" mass="27431">MTPDTVAGVDWAGGAWLAVVFDGTGGPDARLERDLEALWNDGVDRLLVDVPIGLPHDAETLVKREAVDSAARSAAERPSSVFPVPSRGACEAARDGADYEAVSERNRADLGKGLSRQSYHIAPAVGEVDAFLRRDEAAREAVMEAHPEVCFRGLNGRRLDHSKTTAPGVGERLGALDGHLDDPGAALGRVCRRLADEPTDAVREADPTADDAVDALGLAVVARRPVDELRFLPGDADHRDDEGVPMRMAYWSADPLA</sequence>
<dbReference type="RefSeq" id="WP_089308734.1">
    <property type="nucleotide sequence ID" value="NZ_CP154831.1"/>
</dbReference>
<dbReference type="Proteomes" id="UP000198297">
    <property type="component" value="Unassembled WGS sequence"/>
</dbReference>
<evidence type="ECO:0000313" key="2">
    <source>
        <dbReference type="Proteomes" id="UP000198297"/>
    </source>
</evidence>